<dbReference type="HAMAP" id="MF_02126">
    <property type="entry name" value="RF_methyltr_PrmC"/>
    <property type="match status" value="1"/>
</dbReference>
<dbReference type="PROSITE" id="PS00092">
    <property type="entry name" value="N6_MTASE"/>
    <property type="match status" value="1"/>
</dbReference>
<dbReference type="Gene3D" id="1.10.8.10">
    <property type="entry name" value="DNA helicase RuvA subunit, C-terminal domain"/>
    <property type="match status" value="1"/>
</dbReference>
<dbReference type="Pfam" id="PF17827">
    <property type="entry name" value="PrmC_N"/>
    <property type="match status" value="1"/>
</dbReference>
<dbReference type="Gene3D" id="3.40.50.150">
    <property type="entry name" value="Vaccinia Virus protein VP39"/>
    <property type="match status" value="1"/>
</dbReference>
<feature type="binding site" evidence="5">
    <location>
        <begin position="121"/>
        <end position="125"/>
    </location>
    <ligand>
        <name>S-adenosyl-L-methionine</name>
        <dbReference type="ChEBI" id="CHEBI:59789"/>
    </ligand>
</feature>
<dbReference type="GO" id="GO:0003676">
    <property type="term" value="F:nucleic acid binding"/>
    <property type="evidence" value="ECO:0007669"/>
    <property type="project" value="InterPro"/>
</dbReference>
<evidence type="ECO:0000256" key="4">
    <source>
        <dbReference type="ARBA" id="ARBA00048391"/>
    </source>
</evidence>
<proteinExistence type="inferred from homology"/>
<feature type="binding site" evidence="5">
    <location>
        <position position="188"/>
    </location>
    <ligand>
        <name>S-adenosyl-L-methionine</name>
        <dbReference type="ChEBI" id="CHEBI:59789"/>
    </ligand>
</feature>
<feature type="domain" description="Methyltransferase small" evidence="6">
    <location>
        <begin position="106"/>
        <end position="194"/>
    </location>
</feature>
<evidence type="ECO:0000259" key="6">
    <source>
        <dbReference type="Pfam" id="PF05175"/>
    </source>
</evidence>
<reference evidence="8 9" key="1">
    <citation type="submission" date="2021-05" db="EMBL/GenBank/DDBJ databases">
        <title>Genetic and Functional Diversity in Clade A Lucinid endosymbionts from the Bahamas.</title>
        <authorList>
            <person name="Giani N.M."/>
            <person name="Engel A.S."/>
            <person name="Campbell B.J."/>
        </authorList>
    </citation>
    <scope>NUCLEOTIDE SEQUENCE [LARGE SCALE GENOMIC DNA]</scope>
    <source>
        <strain evidence="8">LUC16012Gg_MoonRockCtena</strain>
    </source>
</reference>
<dbReference type="Pfam" id="PF05175">
    <property type="entry name" value="MTS"/>
    <property type="match status" value="1"/>
</dbReference>
<dbReference type="InterPro" id="IPR004556">
    <property type="entry name" value="HemK-like"/>
</dbReference>
<keyword evidence="3 5" id="KW-0949">S-adenosyl-L-methionine</keyword>
<dbReference type="EC" id="2.1.1.297" evidence="5"/>
<comment type="caution">
    <text evidence="8">The sequence shown here is derived from an EMBL/GenBank/DDBJ whole genome shotgun (WGS) entry which is preliminary data.</text>
</comment>
<dbReference type="InterPro" id="IPR040758">
    <property type="entry name" value="PrmC_N"/>
</dbReference>
<dbReference type="PANTHER" id="PTHR18895">
    <property type="entry name" value="HEMK METHYLTRANSFERASE"/>
    <property type="match status" value="1"/>
</dbReference>
<gene>
    <name evidence="5 8" type="primary">prmC</name>
    <name evidence="8" type="ORF">KME65_09985</name>
</gene>
<accession>A0A944QTN7</accession>
<comment type="similarity">
    <text evidence="5">Belongs to the protein N5-glutamine methyltransferase family. PrmC subfamily.</text>
</comment>
<feature type="binding site" evidence="5">
    <location>
        <begin position="188"/>
        <end position="191"/>
    </location>
    <ligand>
        <name>substrate</name>
    </ligand>
</feature>
<dbReference type="InterPro" id="IPR019874">
    <property type="entry name" value="RF_methyltr_PrmC"/>
</dbReference>
<comment type="catalytic activity">
    <reaction evidence="4 5">
        <text>L-glutaminyl-[peptide chain release factor] + S-adenosyl-L-methionine = N(5)-methyl-L-glutaminyl-[peptide chain release factor] + S-adenosyl-L-homocysteine + H(+)</text>
        <dbReference type="Rhea" id="RHEA:42896"/>
        <dbReference type="Rhea" id="RHEA-COMP:10271"/>
        <dbReference type="Rhea" id="RHEA-COMP:10272"/>
        <dbReference type="ChEBI" id="CHEBI:15378"/>
        <dbReference type="ChEBI" id="CHEBI:30011"/>
        <dbReference type="ChEBI" id="CHEBI:57856"/>
        <dbReference type="ChEBI" id="CHEBI:59789"/>
        <dbReference type="ChEBI" id="CHEBI:61891"/>
        <dbReference type="EC" id="2.1.1.297"/>
    </reaction>
</comment>
<evidence type="ECO:0000313" key="8">
    <source>
        <dbReference type="EMBL" id="MBT2989282.1"/>
    </source>
</evidence>
<feature type="binding site" evidence="5">
    <location>
        <position position="172"/>
    </location>
    <ligand>
        <name>S-adenosyl-L-methionine</name>
        <dbReference type="ChEBI" id="CHEBI:59789"/>
    </ligand>
</feature>
<dbReference type="InterPro" id="IPR029063">
    <property type="entry name" value="SAM-dependent_MTases_sf"/>
</dbReference>
<dbReference type="Proteomes" id="UP000770889">
    <property type="component" value="Unassembled WGS sequence"/>
</dbReference>
<evidence type="ECO:0000259" key="7">
    <source>
        <dbReference type="Pfam" id="PF17827"/>
    </source>
</evidence>
<dbReference type="SUPFAM" id="SSF53335">
    <property type="entry name" value="S-adenosyl-L-methionine-dependent methyltransferases"/>
    <property type="match status" value="1"/>
</dbReference>
<organism evidence="8 9">
    <name type="scientific">Candidatus Thiodiazotropha taylori</name>
    <dbReference type="NCBI Taxonomy" id="2792791"/>
    <lineage>
        <taxon>Bacteria</taxon>
        <taxon>Pseudomonadati</taxon>
        <taxon>Pseudomonadota</taxon>
        <taxon>Gammaproteobacteria</taxon>
        <taxon>Chromatiales</taxon>
        <taxon>Sedimenticolaceae</taxon>
        <taxon>Candidatus Thiodiazotropha</taxon>
    </lineage>
</organism>
<evidence type="ECO:0000256" key="2">
    <source>
        <dbReference type="ARBA" id="ARBA00022679"/>
    </source>
</evidence>
<dbReference type="InterPro" id="IPR050320">
    <property type="entry name" value="N5-glutamine_MTase"/>
</dbReference>
<dbReference type="NCBIfam" id="TIGR00536">
    <property type="entry name" value="hemK_fam"/>
    <property type="match status" value="1"/>
</dbReference>
<comment type="function">
    <text evidence="5">Methylates the class 1 translation termination release factors RF1/PrfA and RF2/PrfB on the glutamine residue of the universally conserved GGQ motif.</text>
</comment>
<dbReference type="CDD" id="cd02440">
    <property type="entry name" value="AdoMet_MTases"/>
    <property type="match status" value="1"/>
</dbReference>
<dbReference type="GO" id="GO:0102559">
    <property type="term" value="F:peptide chain release factor N(5)-glutamine methyltransferase activity"/>
    <property type="evidence" value="ECO:0007669"/>
    <property type="project" value="UniProtKB-EC"/>
</dbReference>
<name>A0A944QTN7_9GAMM</name>
<dbReference type="NCBIfam" id="TIGR03534">
    <property type="entry name" value="RF_mod_PrmC"/>
    <property type="match status" value="1"/>
</dbReference>
<sequence>MTTLHQALKSAQQTLAALPHANPELEAALLLSHLLEKPRSHLFAWPEQELTDQQYQHFLQLVQRRLSHEPIAYITGQREFWSLTLKVNPHTLIPRPETELLVERSLHHLKQRPRSRIADLGTGSGAIALALASEHPQAEIVATDISAEALAQARENGAGFGYDQISFYQGSWCEALPDDGRYDLIVSNPPYIEADDPHLDQGDLPLEPELALVSGKDGLNAIRTIIRQVSSDRLNPGGWLLLEHGYQQAEAVQALLNAAGFLRISTHKDLAGHPRVTEAQATGASDQHNWYLTLANLTASKR</sequence>
<keyword evidence="2 5" id="KW-0808">Transferase</keyword>
<feature type="domain" description="Release factor glutamine methyltransferase N-terminal" evidence="7">
    <location>
        <begin position="6"/>
        <end position="76"/>
    </location>
</feature>
<dbReference type="GO" id="GO:0032259">
    <property type="term" value="P:methylation"/>
    <property type="evidence" value="ECO:0007669"/>
    <property type="project" value="UniProtKB-KW"/>
</dbReference>
<protein>
    <recommendedName>
        <fullName evidence="5">Release factor glutamine methyltransferase</fullName>
        <shortName evidence="5">RF MTase</shortName>
        <ecNumber evidence="5">2.1.1.297</ecNumber>
    </recommendedName>
    <alternativeName>
        <fullName evidence="5">N5-glutamine methyltransferase PrmC</fullName>
    </alternativeName>
    <alternativeName>
        <fullName evidence="5">Protein-(glutamine-N5) MTase PrmC</fullName>
    </alternativeName>
    <alternativeName>
        <fullName evidence="5">Protein-glutamine N-methyltransferase PrmC</fullName>
    </alternativeName>
</protein>
<evidence type="ECO:0000256" key="3">
    <source>
        <dbReference type="ARBA" id="ARBA00022691"/>
    </source>
</evidence>
<dbReference type="PANTHER" id="PTHR18895:SF74">
    <property type="entry name" value="MTRF1L RELEASE FACTOR GLUTAMINE METHYLTRANSFERASE"/>
    <property type="match status" value="1"/>
</dbReference>
<evidence type="ECO:0000256" key="5">
    <source>
        <dbReference type="HAMAP-Rule" id="MF_02126"/>
    </source>
</evidence>
<keyword evidence="1 5" id="KW-0489">Methyltransferase</keyword>
<dbReference type="InterPro" id="IPR002052">
    <property type="entry name" value="DNA_methylase_N6_adenine_CS"/>
</dbReference>
<feature type="binding site" evidence="5">
    <location>
        <position position="144"/>
    </location>
    <ligand>
        <name>S-adenosyl-L-methionine</name>
        <dbReference type="ChEBI" id="CHEBI:59789"/>
    </ligand>
</feature>
<evidence type="ECO:0000256" key="1">
    <source>
        <dbReference type="ARBA" id="ARBA00022603"/>
    </source>
</evidence>
<evidence type="ECO:0000313" key="9">
    <source>
        <dbReference type="Proteomes" id="UP000770889"/>
    </source>
</evidence>
<dbReference type="EMBL" id="JAHHGM010000007">
    <property type="protein sequence ID" value="MBT2989282.1"/>
    <property type="molecule type" value="Genomic_DNA"/>
</dbReference>
<dbReference type="FunFam" id="3.40.50.150:FF:000053">
    <property type="entry name" value="Release factor glutamine methyltransferase"/>
    <property type="match status" value="1"/>
</dbReference>
<dbReference type="InterPro" id="IPR007848">
    <property type="entry name" value="Small_mtfrase_dom"/>
</dbReference>
<dbReference type="AlphaFoldDB" id="A0A944QTN7"/>